<gene>
    <name evidence="6" type="primary">LOC113497351</name>
</gene>
<dbReference type="InterPro" id="IPR004875">
    <property type="entry name" value="DDE_SF_endonuclease_dom"/>
</dbReference>
<evidence type="ECO:0000256" key="3">
    <source>
        <dbReference type="ARBA" id="ARBA00023242"/>
    </source>
</evidence>
<name>A0A7E5VX37_TRINI</name>
<dbReference type="KEGG" id="tnl:113497351"/>
<evidence type="ECO:0000313" key="5">
    <source>
        <dbReference type="Proteomes" id="UP000322000"/>
    </source>
</evidence>
<dbReference type="AlphaFoldDB" id="A0A7E5VX37"/>
<accession>A0A7E5VX37</accession>
<dbReference type="InterPro" id="IPR009057">
    <property type="entry name" value="Homeodomain-like_sf"/>
</dbReference>
<dbReference type="SUPFAM" id="SSF46689">
    <property type="entry name" value="Homeodomain-like"/>
    <property type="match status" value="2"/>
</dbReference>
<reference evidence="6" key="1">
    <citation type="submission" date="2025-08" db="UniProtKB">
        <authorList>
            <consortium name="RefSeq"/>
        </authorList>
    </citation>
    <scope>IDENTIFICATION</scope>
</reference>
<feature type="domain" description="HTH CENPB-type" evidence="4">
    <location>
        <begin position="79"/>
        <end position="149"/>
    </location>
</feature>
<evidence type="ECO:0000313" key="6">
    <source>
        <dbReference type="RefSeq" id="XP_026732681.1"/>
    </source>
</evidence>
<evidence type="ECO:0000256" key="1">
    <source>
        <dbReference type="ARBA" id="ARBA00004123"/>
    </source>
</evidence>
<evidence type="ECO:0000259" key="4">
    <source>
        <dbReference type="PROSITE" id="PS51253"/>
    </source>
</evidence>
<evidence type="ECO:0000256" key="2">
    <source>
        <dbReference type="ARBA" id="ARBA00023125"/>
    </source>
</evidence>
<dbReference type="InterPro" id="IPR050863">
    <property type="entry name" value="CenT-Element_Derived"/>
</dbReference>
<dbReference type="InParanoid" id="A0A7E5VX37"/>
<dbReference type="GO" id="GO:0005634">
    <property type="term" value="C:nucleus"/>
    <property type="evidence" value="ECO:0007669"/>
    <property type="project" value="UniProtKB-SubCell"/>
</dbReference>
<dbReference type="SMART" id="SM00674">
    <property type="entry name" value="CENPB"/>
    <property type="match status" value="1"/>
</dbReference>
<keyword evidence="2" id="KW-0238">DNA-binding</keyword>
<dbReference type="RefSeq" id="XP_026732681.1">
    <property type="nucleotide sequence ID" value="XM_026876880.1"/>
</dbReference>
<sequence>MSIWSSGQKNVLEDQSDFIAGFPKKKQAKIDATFKLQVIQALDNGQCKSDVAREYGVNLQTITNIYKQKDTTIKKHTQKYKLLKEVSNLNLEQNLLDWFDQQFKSGNTVTEEQLRSKAMDILKGLTQEFTCIDDWLSSFRSRHNISKYNCDNVCSEKGKEEWKRFLKSSDSRDVYLGGVCALSHNLDYNSYLNGHHGDSYVSLLFIVNSIGTDKREAAVVGKELMETEAHARSLPVTYYYCANSQVNYSVLLSYLTKWESELVSKGKSVTLVLDIPDHFIRNLHFENIRIVSTNNLQYVTNILEKVVECFKYHYRRLQISRTLTYGKDNSSFLDYLQMVGMAFYNVPPKFIQNLSFPPGEGSLFFNVKDDTESDHSISRWCKIYNVPLNIDQCPSLLDKYIFCDKKLPCIYCGPLDESMQATEVLAHKACQSTSSMEAYQAMKRLVSYLQGESAGGSIMKYAKYLENHLEYGALLQMHQIIASTNDSI</sequence>
<dbReference type="InterPro" id="IPR006600">
    <property type="entry name" value="HTH_CenpB_DNA-bd_dom"/>
</dbReference>
<dbReference type="Pfam" id="PF04218">
    <property type="entry name" value="CENP-B_N"/>
    <property type="match status" value="1"/>
</dbReference>
<dbReference type="PANTHER" id="PTHR19303">
    <property type="entry name" value="TRANSPOSON"/>
    <property type="match status" value="1"/>
</dbReference>
<dbReference type="GO" id="GO:0003677">
    <property type="term" value="F:DNA binding"/>
    <property type="evidence" value="ECO:0007669"/>
    <property type="project" value="UniProtKB-KW"/>
</dbReference>
<dbReference type="Pfam" id="PF03221">
    <property type="entry name" value="HTH_Tnp_Tc5"/>
    <property type="match status" value="1"/>
</dbReference>
<dbReference type="OrthoDB" id="125347at2759"/>
<keyword evidence="3" id="KW-0539">Nucleus</keyword>
<dbReference type="InterPro" id="IPR007889">
    <property type="entry name" value="HTH_Psq"/>
</dbReference>
<keyword evidence="5" id="KW-1185">Reference proteome</keyword>
<dbReference type="PANTHER" id="PTHR19303:SF73">
    <property type="entry name" value="PROTEIN PDC2"/>
    <property type="match status" value="1"/>
</dbReference>
<proteinExistence type="predicted"/>
<dbReference type="Proteomes" id="UP000322000">
    <property type="component" value="Chromosome 9"/>
</dbReference>
<comment type="subcellular location">
    <subcellularLocation>
        <location evidence="1">Nucleus</location>
    </subcellularLocation>
</comment>
<dbReference type="Pfam" id="PF03184">
    <property type="entry name" value="DDE_1"/>
    <property type="match status" value="1"/>
</dbReference>
<dbReference type="Gene3D" id="1.10.10.60">
    <property type="entry name" value="Homeodomain-like"/>
    <property type="match status" value="2"/>
</dbReference>
<dbReference type="PROSITE" id="PS51253">
    <property type="entry name" value="HTH_CENPB"/>
    <property type="match status" value="1"/>
</dbReference>
<dbReference type="GeneID" id="113497351"/>
<protein>
    <submittedName>
        <fullName evidence="6">Jerky protein homolog-like</fullName>
    </submittedName>
</protein>
<organism evidence="5 6">
    <name type="scientific">Trichoplusia ni</name>
    <name type="common">Cabbage looper</name>
    <dbReference type="NCBI Taxonomy" id="7111"/>
    <lineage>
        <taxon>Eukaryota</taxon>
        <taxon>Metazoa</taxon>
        <taxon>Ecdysozoa</taxon>
        <taxon>Arthropoda</taxon>
        <taxon>Hexapoda</taxon>
        <taxon>Insecta</taxon>
        <taxon>Pterygota</taxon>
        <taxon>Neoptera</taxon>
        <taxon>Endopterygota</taxon>
        <taxon>Lepidoptera</taxon>
        <taxon>Glossata</taxon>
        <taxon>Ditrysia</taxon>
        <taxon>Noctuoidea</taxon>
        <taxon>Noctuidae</taxon>
        <taxon>Plusiinae</taxon>
        <taxon>Trichoplusia</taxon>
    </lineage>
</organism>